<keyword evidence="4" id="KW-1185">Reference proteome</keyword>
<organism evidence="3 5">
    <name type="scientific">Pseudomonas extremaustralis</name>
    <dbReference type="NCBI Taxonomy" id="359110"/>
    <lineage>
        <taxon>Bacteria</taxon>
        <taxon>Pseudomonadati</taxon>
        <taxon>Pseudomonadota</taxon>
        <taxon>Gammaproteobacteria</taxon>
        <taxon>Pseudomonadales</taxon>
        <taxon>Pseudomonadaceae</taxon>
        <taxon>Pseudomonas</taxon>
    </lineage>
</organism>
<proteinExistence type="predicted"/>
<reference evidence="2 4" key="1">
    <citation type="submission" date="2016-10" db="EMBL/GenBank/DDBJ databases">
        <authorList>
            <person name="Varghese N."/>
            <person name="Submissions S."/>
        </authorList>
    </citation>
    <scope>NUCLEOTIDE SEQUENCE [LARGE SCALE GENOMIC DNA]</scope>
    <source>
        <strain evidence="2 4">DSM 17835</strain>
    </source>
</reference>
<dbReference type="RefSeq" id="WP_010567828.1">
    <property type="nucleotide sequence ID" value="NZ_LT629689.1"/>
</dbReference>
<sequence>MLNITKAICQWALLLACNIVTDLVGLFVVAIAIPFRVADVSKSDGRPIVNLPRWVWLFGNDYDGLLGDRRGWWAENTPFGWPVDSFMAMWWWAAVRNPVNNMRFVKLWQAPIKGSTITYVGDYTVRDHPGEAGWQFVITENGGKRWYGFYLVHQWSETRAFVIRLGFKVQPDDAGTDGEPLGMTTKINFYKAI</sequence>
<reference evidence="3 5" key="2">
    <citation type="submission" date="2019-06" db="EMBL/GenBank/DDBJ databases">
        <title>Pseudomonas bimorpha sp. nov. isolated from bovine raw milk and skim milk concentrate.</title>
        <authorList>
            <person name="Hofmann K."/>
            <person name="Huptas C."/>
            <person name="Doll E."/>
            <person name="Scherer S."/>
            <person name="Wenning M."/>
        </authorList>
    </citation>
    <scope>NUCLEOTIDE SEQUENCE [LARGE SCALE GENOMIC DNA]</scope>
    <source>
        <strain evidence="3 5">DSM 17835</strain>
    </source>
</reference>
<protein>
    <submittedName>
        <fullName evidence="3">Uncharacterized protein</fullName>
    </submittedName>
</protein>
<gene>
    <name evidence="3" type="ORF">FIV36_29720</name>
    <name evidence="2" type="ORF">SAMN05216591_0699</name>
</gene>
<dbReference type="Proteomes" id="UP000182858">
    <property type="component" value="Chromosome I"/>
</dbReference>
<dbReference type="EMBL" id="VFET01000045">
    <property type="protein sequence ID" value="TWR98378.1"/>
    <property type="molecule type" value="Genomic_DNA"/>
</dbReference>
<evidence type="ECO:0000313" key="4">
    <source>
        <dbReference type="Proteomes" id="UP000182858"/>
    </source>
</evidence>
<dbReference type="Pfam" id="PF24027">
    <property type="entry name" value="DUF7338"/>
    <property type="match status" value="1"/>
</dbReference>
<evidence type="ECO:0000313" key="5">
    <source>
        <dbReference type="Proteomes" id="UP000317951"/>
    </source>
</evidence>
<dbReference type="Proteomes" id="UP000317951">
    <property type="component" value="Unassembled WGS sequence"/>
</dbReference>
<evidence type="ECO:0000313" key="3">
    <source>
        <dbReference type="EMBL" id="TWR98378.1"/>
    </source>
</evidence>
<name>A0A5C5Q231_9PSED</name>
<dbReference type="EMBL" id="LT629689">
    <property type="protein sequence ID" value="SDE71102.1"/>
    <property type="molecule type" value="Genomic_DNA"/>
</dbReference>
<accession>A0A5C5Q231</accession>
<keyword evidence="1" id="KW-0812">Transmembrane</keyword>
<dbReference type="InterPro" id="IPR055762">
    <property type="entry name" value="DUF7338"/>
</dbReference>
<evidence type="ECO:0000256" key="1">
    <source>
        <dbReference type="SAM" id="Phobius"/>
    </source>
</evidence>
<dbReference type="AlphaFoldDB" id="A0A5C5Q231"/>
<evidence type="ECO:0000313" key="2">
    <source>
        <dbReference type="EMBL" id="SDE71102.1"/>
    </source>
</evidence>
<keyword evidence="1" id="KW-1133">Transmembrane helix</keyword>
<keyword evidence="1" id="KW-0472">Membrane</keyword>
<dbReference type="PROSITE" id="PS51257">
    <property type="entry name" value="PROKAR_LIPOPROTEIN"/>
    <property type="match status" value="1"/>
</dbReference>
<feature type="transmembrane region" description="Helical" evidence="1">
    <location>
        <begin position="12"/>
        <end position="33"/>
    </location>
</feature>
<dbReference type="OrthoDB" id="6897101at2"/>
<dbReference type="GeneID" id="78552223"/>